<protein>
    <recommendedName>
        <fullName evidence="2">F-box domain-containing protein</fullName>
    </recommendedName>
</protein>
<sequence length="230" mass="27796">MDHHEIVRVIFCYLPIPDQRMCVQTCKSYQNLVINEMNDKMKEMLQRSWTSSKKYGPLAKFTLEFLYYGYHHLIPRHYIFDDNRMLYADHPVFEHCVKCKYDKTLDFMMRLSLEHNFLYYEIYETIQGAAAKYDRLNILRWILNVALRFAFQRNIYDDLTWDKIPDALVMMSHEDLEPIFRSMMYSHGIPRHQKRDIAIRNFNSEISEFITKINSLYNTGEYIKLLGMII</sequence>
<reference evidence="1" key="1">
    <citation type="journal article" date="2020" name="Nature">
        <title>Giant virus diversity and host interactions through global metagenomics.</title>
        <authorList>
            <person name="Schulz F."/>
            <person name="Roux S."/>
            <person name="Paez-Espino D."/>
            <person name="Jungbluth S."/>
            <person name="Walsh D.A."/>
            <person name="Denef V.J."/>
            <person name="McMahon K.D."/>
            <person name="Konstantinidis K.T."/>
            <person name="Eloe-Fadrosh E.A."/>
            <person name="Kyrpides N.C."/>
            <person name="Woyke T."/>
        </authorList>
    </citation>
    <scope>NUCLEOTIDE SEQUENCE</scope>
    <source>
        <strain evidence="1">GVMAG-M-3300020192-26</strain>
    </source>
</reference>
<name>A0A6C0C6Q7_9ZZZZ</name>
<accession>A0A6C0C6Q7</accession>
<dbReference type="InterPro" id="IPR036047">
    <property type="entry name" value="F-box-like_dom_sf"/>
</dbReference>
<evidence type="ECO:0000313" key="1">
    <source>
        <dbReference type="EMBL" id="QHT00406.1"/>
    </source>
</evidence>
<dbReference type="EMBL" id="MN739355">
    <property type="protein sequence ID" value="QHT00406.1"/>
    <property type="molecule type" value="Genomic_DNA"/>
</dbReference>
<dbReference type="AlphaFoldDB" id="A0A6C0C6Q7"/>
<proteinExistence type="predicted"/>
<dbReference type="SUPFAM" id="SSF81383">
    <property type="entry name" value="F-box domain"/>
    <property type="match status" value="1"/>
</dbReference>
<organism evidence="1">
    <name type="scientific">viral metagenome</name>
    <dbReference type="NCBI Taxonomy" id="1070528"/>
    <lineage>
        <taxon>unclassified sequences</taxon>
        <taxon>metagenomes</taxon>
        <taxon>organismal metagenomes</taxon>
    </lineage>
</organism>
<evidence type="ECO:0008006" key="2">
    <source>
        <dbReference type="Google" id="ProtNLM"/>
    </source>
</evidence>